<evidence type="ECO:0000256" key="1">
    <source>
        <dbReference type="SAM" id="MobiDB-lite"/>
    </source>
</evidence>
<dbReference type="PANTHER" id="PTHR47331">
    <property type="entry name" value="PHD-TYPE DOMAIN-CONTAINING PROTEIN"/>
    <property type="match status" value="1"/>
</dbReference>
<comment type="caution">
    <text evidence="3">The sequence shown here is derived from an EMBL/GenBank/DDBJ whole genome shotgun (WGS) entry which is preliminary data.</text>
</comment>
<dbReference type="EMBL" id="JABDTM020024062">
    <property type="protein sequence ID" value="KAH0814654.1"/>
    <property type="molecule type" value="Genomic_DNA"/>
</dbReference>
<evidence type="ECO:0000313" key="3">
    <source>
        <dbReference type="EMBL" id="KAH0814654.1"/>
    </source>
</evidence>
<dbReference type="InterPro" id="IPR040676">
    <property type="entry name" value="DUF5641"/>
</dbReference>
<feature type="region of interest" description="Disordered" evidence="1">
    <location>
        <begin position="717"/>
        <end position="739"/>
    </location>
</feature>
<dbReference type="AlphaFoldDB" id="A0A8J6HHB8"/>
<gene>
    <name evidence="3" type="ORF">GEV33_008137</name>
</gene>
<protein>
    <recommendedName>
        <fullName evidence="2">DUF5641 domain-containing protein</fullName>
    </recommendedName>
</protein>
<reference evidence="3" key="1">
    <citation type="journal article" date="2020" name="J Insects Food Feed">
        <title>The yellow mealworm (Tenebrio molitor) genome: a resource for the emerging insects as food and feed industry.</title>
        <authorList>
            <person name="Eriksson T."/>
            <person name="Andere A."/>
            <person name="Kelstrup H."/>
            <person name="Emery V."/>
            <person name="Picard C."/>
        </authorList>
    </citation>
    <scope>NUCLEOTIDE SEQUENCE</scope>
    <source>
        <strain evidence="3">Stoneville</strain>
        <tissue evidence="3">Whole head</tissue>
    </source>
</reference>
<proteinExistence type="predicted"/>
<name>A0A8J6HHB8_TENMO</name>
<dbReference type="Pfam" id="PF18701">
    <property type="entry name" value="DUF5641"/>
    <property type="match status" value="1"/>
</dbReference>
<keyword evidence="4" id="KW-1185">Reference proteome</keyword>
<feature type="region of interest" description="Disordered" evidence="1">
    <location>
        <begin position="108"/>
        <end position="128"/>
    </location>
</feature>
<evidence type="ECO:0000313" key="4">
    <source>
        <dbReference type="Proteomes" id="UP000719412"/>
    </source>
</evidence>
<dbReference type="Proteomes" id="UP000719412">
    <property type="component" value="Unassembled WGS sequence"/>
</dbReference>
<sequence length="739" mass="82140">MYGQCYYNAVVASRETQSDFRKDTVLGHCSEIAVPALVRISPKGEDFFQGGNLRRAMDSCVCLSGADGRVQIPAGWATHGCRVVCVLCRPERRKERRGWAWVAVEKRSRTPSRQERTPTSAEFAQREGERYKSWEPATKKGREFTAELQIAVRTDVVTWWSPRRPLNKIRPGITALIAKRIQRLHVYCDRYSDRTLNGSSPRLILPVKVVSWLSGGSRIYPPTKSGVVAYSDAPGGFLPPNSIMTRGFKHWLRLQSAIFRGCVACSGSTCNSPSVQFRMHSPPVVSAEGDRQSQRESAIASVHTLLMFPQYLGTGITSQPFIRQTYDLCIWLPPPAIPTRCGRSTARRVMSQRLPKPVITQLPTHLVTVSISPAITSLIIHCITPGVTTAFTLKVRTRSRTGSRTPTSGAGHDEFAREGAKVIKCGTSAILERGNSWSVGVPVEEVHFTWDFLPQEKSSRLHRRHGLRRRLALGKDLQDSPPTSFLHLFFLHPPGVGGWPAWCILRVGGRLQNSPLDADSKHPAILPKESQLAQLIISHAHSRTMHGDGLSADVETARLYAATAERTLKVLMYYSKNFSISQRINSRNFNVFSPIMGQDGYSILQVLPTWEANEKPPSNFSTLLAQVEAILNSRPLSAFSDDPEDISALTPGNFIRGAAVTTIPEPTFTHLPDSRLSDLQRIQARLQTFWDRWSTECLQAHQLTSKWKHSHVQVAACQSNSTSPRGGQVNSGSGDQDTR</sequence>
<reference evidence="3" key="2">
    <citation type="submission" date="2021-08" db="EMBL/GenBank/DDBJ databases">
        <authorList>
            <person name="Eriksson T."/>
        </authorList>
    </citation>
    <scope>NUCLEOTIDE SEQUENCE</scope>
    <source>
        <strain evidence="3">Stoneville</strain>
        <tissue evidence="3">Whole head</tissue>
    </source>
</reference>
<evidence type="ECO:0000259" key="2">
    <source>
        <dbReference type="Pfam" id="PF18701"/>
    </source>
</evidence>
<organism evidence="3 4">
    <name type="scientific">Tenebrio molitor</name>
    <name type="common">Yellow mealworm beetle</name>
    <dbReference type="NCBI Taxonomy" id="7067"/>
    <lineage>
        <taxon>Eukaryota</taxon>
        <taxon>Metazoa</taxon>
        <taxon>Ecdysozoa</taxon>
        <taxon>Arthropoda</taxon>
        <taxon>Hexapoda</taxon>
        <taxon>Insecta</taxon>
        <taxon>Pterygota</taxon>
        <taxon>Neoptera</taxon>
        <taxon>Endopterygota</taxon>
        <taxon>Coleoptera</taxon>
        <taxon>Polyphaga</taxon>
        <taxon>Cucujiformia</taxon>
        <taxon>Tenebrionidae</taxon>
        <taxon>Tenebrio</taxon>
    </lineage>
</organism>
<accession>A0A8J6HHB8</accession>
<feature type="domain" description="DUF5641" evidence="2">
    <location>
        <begin position="679"/>
        <end position="714"/>
    </location>
</feature>